<keyword evidence="2 4" id="KW-0442">Lipid degradation</keyword>
<dbReference type="InterPro" id="IPR050301">
    <property type="entry name" value="NTE"/>
</dbReference>
<dbReference type="Gene3D" id="3.40.1090.10">
    <property type="entry name" value="Cytosolic phospholipase A2 catalytic domain"/>
    <property type="match status" value="1"/>
</dbReference>
<evidence type="ECO:0000313" key="7">
    <source>
        <dbReference type="Proteomes" id="UP000295560"/>
    </source>
</evidence>
<evidence type="ECO:0000259" key="5">
    <source>
        <dbReference type="PROSITE" id="PS51635"/>
    </source>
</evidence>
<evidence type="ECO:0000256" key="4">
    <source>
        <dbReference type="PROSITE-ProRule" id="PRU01161"/>
    </source>
</evidence>
<keyword evidence="7" id="KW-1185">Reference proteome</keyword>
<comment type="caution">
    <text evidence="6">The sequence shown here is derived from an EMBL/GenBank/DDBJ whole genome shotgun (WGS) entry which is preliminary data.</text>
</comment>
<evidence type="ECO:0000256" key="2">
    <source>
        <dbReference type="ARBA" id="ARBA00022963"/>
    </source>
</evidence>
<feature type="short sequence motif" description="GXSXG" evidence="4">
    <location>
        <begin position="42"/>
        <end position="46"/>
    </location>
</feature>
<feature type="short sequence motif" description="DGA/G" evidence="4">
    <location>
        <begin position="222"/>
        <end position="224"/>
    </location>
</feature>
<feature type="active site" description="Proton acceptor" evidence="4">
    <location>
        <position position="222"/>
    </location>
</feature>
<dbReference type="Proteomes" id="UP000295560">
    <property type="component" value="Unassembled WGS sequence"/>
</dbReference>
<dbReference type="EMBL" id="SMFZ01000001">
    <property type="protein sequence ID" value="TCK24394.1"/>
    <property type="molecule type" value="Genomic_DNA"/>
</dbReference>
<dbReference type="GO" id="GO:0016787">
    <property type="term" value="F:hydrolase activity"/>
    <property type="evidence" value="ECO:0007669"/>
    <property type="project" value="UniProtKB-UniRule"/>
</dbReference>
<protein>
    <submittedName>
        <fullName evidence="6">NTE family protein</fullName>
    </submittedName>
</protein>
<feature type="short sequence motif" description="GXGXXG" evidence="4">
    <location>
        <begin position="11"/>
        <end position="16"/>
    </location>
</feature>
<organism evidence="6 7">
    <name type="scientific">Pseudonocardia endophytica</name>
    <dbReference type="NCBI Taxonomy" id="401976"/>
    <lineage>
        <taxon>Bacteria</taxon>
        <taxon>Bacillati</taxon>
        <taxon>Actinomycetota</taxon>
        <taxon>Actinomycetes</taxon>
        <taxon>Pseudonocardiales</taxon>
        <taxon>Pseudonocardiaceae</taxon>
        <taxon>Pseudonocardia</taxon>
    </lineage>
</organism>
<evidence type="ECO:0000256" key="3">
    <source>
        <dbReference type="ARBA" id="ARBA00023098"/>
    </source>
</evidence>
<gene>
    <name evidence="6" type="ORF">EV378_0166</name>
</gene>
<feature type="active site" description="Nucleophile" evidence="4">
    <location>
        <position position="44"/>
    </location>
</feature>
<dbReference type="PROSITE" id="PS51635">
    <property type="entry name" value="PNPLA"/>
    <property type="match status" value="1"/>
</dbReference>
<dbReference type="Pfam" id="PF01734">
    <property type="entry name" value="Patatin"/>
    <property type="match status" value="1"/>
</dbReference>
<feature type="domain" description="PNPLA" evidence="5">
    <location>
        <begin position="7"/>
        <end position="235"/>
    </location>
</feature>
<keyword evidence="3 4" id="KW-0443">Lipid metabolism</keyword>
<dbReference type="AlphaFoldDB" id="A0A4R1HPD0"/>
<dbReference type="PANTHER" id="PTHR14226">
    <property type="entry name" value="NEUROPATHY TARGET ESTERASE/SWISS CHEESE D.MELANOGASTER"/>
    <property type="match status" value="1"/>
</dbReference>
<dbReference type="PANTHER" id="PTHR14226:SF57">
    <property type="entry name" value="BLR7027 PROTEIN"/>
    <property type="match status" value="1"/>
</dbReference>
<dbReference type="GO" id="GO:0016042">
    <property type="term" value="P:lipid catabolic process"/>
    <property type="evidence" value="ECO:0007669"/>
    <property type="project" value="UniProtKB-UniRule"/>
</dbReference>
<dbReference type="OrthoDB" id="4080114at2"/>
<reference evidence="6 7" key="1">
    <citation type="submission" date="2019-03" db="EMBL/GenBank/DDBJ databases">
        <title>Sequencing the genomes of 1000 actinobacteria strains.</title>
        <authorList>
            <person name="Klenk H.-P."/>
        </authorList>
    </citation>
    <scope>NUCLEOTIDE SEQUENCE [LARGE SCALE GENOMIC DNA]</scope>
    <source>
        <strain evidence="6 7">DSM 44969</strain>
    </source>
</reference>
<evidence type="ECO:0000256" key="1">
    <source>
        <dbReference type="ARBA" id="ARBA00022801"/>
    </source>
</evidence>
<sequence length="390" mass="40665">MTDRTGLVVAGAGARGAYEAGALSVLLPRLHDLWSAPSVFVGTSAGAVNVAGLAGLAHRSPTDATDELVQRWRSVDLSGVLDLAHSLLGALSGYGSQVVPLAGPALAPLLGFLGLPDRLTSLLDTGPLEETLKPLVDWDALHANVDAGLVDAVAVVATSVSTGGTVVFVEHADGMVLPDDDALRDISYVRTRLTVRHLLASAAVPGLFEPVWLNHPPGWYVDGGLRMNTPLKPALRLGATRLGVVATTPASAVPDAPGTPDRMPDVFAVAAMGLRVVLGSGVTEDLRSLLAVNEMVRSHPGSDPRIEIPAWFAGPPADRSDDLAHLAADVLGRVRPRLRDPAVWLLDRFVGGGAVDHGELISFLLFDPEFAAAAAELGAEHARTADRHLA</sequence>
<proteinExistence type="predicted"/>
<dbReference type="InterPro" id="IPR002641">
    <property type="entry name" value="PNPLA_dom"/>
</dbReference>
<dbReference type="SUPFAM" id="SSF52151">
    <property type="entry name" value="FabD/lysophospholipase-like"/>
    <property type="match status" value="1"/>
</dbReference>
<dbReference type="InterPro" id="IPR016035">
    <property type="entry name" value="Acyl_Trfase/lysoPLipase"/>
</dbReference>
<name>A0A4R1HPD0_PSEEN</name>
<accession>A0A4R1HPD0</accession>
<dbReference type="RefSeq" id="WP_132420844.1">
    <property type="nucleotide sequence ID" value="NZ_SMFZ01000001.1"/>
</dbReference>
<evidence type="ECO:0000313" key="6">
    <source>
        <dbReference type="EMBL" id="TCK24394.1"/>
    </source>
</evidence>
<keyword evidence="1 4" id="KW-0378">Hydrolase</keyword>